<dbReference type="SUPFAM" id="SSF53474">
    <property type="entry name" value="alpha/beta-Hydrolases"/>
    <property type="match status" value="1"/>
</dbReference>
<name>A0A432XX01_9GAMM</name>
<dbReference type="AlphaFoldDB" id="A0A432XX01"/>
<dbReference type="EMBL" id="PIPV01000006">
    <property type="protein sequence ID" value="RUO53262.1"/>
    <property type="molecule type" value="Genomic_DNA"/>
</dbReference>
<gene>
    <name evidence="2" type="ORF">CWE25_08525</name>
</gene>
<dbReference type="InterPro" id="IPR029058">
    <property type="entry name" value="AB_hydrolase_fold"/>
</dbReference>
<dbReference type="InterPro" id="IPR000073">
    <property type="entry name" value="AB_hydrolase_1"/>
</dbReference>
<dbReference type="Pfam" id="PF00561">
    <property type="entry name" value="Abhydrolase_1"/>
    <property type="match status" value="1"/>
</dbReference>
<dbReference type="GO" id="GO:0016787">
    <property type="term" value="F:hydrolase activity"/>
    <property type="evidence" value="ECO:0007669"/>
    <property type="project" value="UniProtKB-KW"/>
</dbReference>
<sequence length="303" mass="34205">MTIILAEKTSNSVLYQSLLERAQPLEFALDWGCLRGLGWGNIDNPRYLLMHGWLDNCHSFLPLIAHLNDSDEGIIALDWAGHGYSDHRPVGNYYHFTDYAYDVWQLIKNQHWRDITLIGHSMGGFVANIVTTLLPKQVSHLVLIEAFGLLTGDNDDAHEQLLSGFQSRKKSQGARWRPYSDKAHAVLARAKTADFSNELVEVIVERGIKVSAEGEWCWRADPRVRTTSPYRLPARAVEQILNQLRVPVVLIKGNKGYAQLNKALAQWRQCVPQLQVVELAGGHHVHMECPEDIAKLVRNVSSS</sequence>
<dbReference type="Proteomes" id="UP000287330">
    <property type="component" value="Unassembled WGS sequence"/>
</dbReference>
<accession>A0A432XX01</accession>
<dbReference type="GO" id="GO:0016020">
    <property type="term" value="C:membrane"/>
    <property type="evidence" value="ECO:0007669"/>
    <property type="project" value="TreeGrafter"/>
</dbReference>
<evidence type="ECO:0000313" key="2">
    <source>
        <dbReference type="EMBL" id="RUO53262.1"/>
    </source>
</evidence>
<evidence type="ECO:0000313" key="3">
    <source>
        <dbReference type="Proteomes" id="UP000287330"/>
    </source>
</evidence>
<dbReference type="InterPro" id="IPR050266">
    <property type="entry name" value="AB_hydrolase_sf"/>
</dbReference>
<evidence type="ECO:0000259" key="1">
    <source>
        <dbReference type="Pfam" id="PF00561"/>
    </source>
</evidence>
<dbReference type="Gene3D" id="3.40.50.1820">
    <property type="entry name" value="alpha/beta hydrolase"/>
    <property type="match status" value="1"/>
</dbReference>
<keyword evidence="3" id="KW-1185">Reference proteome</keyword>
<comment type="caution">
    <text evidence="2">The sequence shown here is derived from an EMBL/GenBank/DDBJ whole genome shotgun (WGS) entry which is preliminary data.</text>
</comment>
<keyword evidence="2" id="KW-0378">Hydrolase</keyword>
<feature type="domain" description="AB hydrolase-1" evidence="1">
    <location>
        <begin position="48"/>
        <end position="153"/>
    </location>
</feature>
<reference evidence="3" key="1">
    <citation type="journal article" date="2018" name="Front. Microbiol.">
        <title>Genome-Based Analysis Reveals the Taxonomy and Diversity of the Family Idiomarinaceae.</title>
        <authorList>
            <person name="Liu Y."/>
            <person name="Lai Q."/>
            <person name="Shao Z."/>
        </authorList>
    </citation>
    <scope>NUCLEOTIDE SEQUENCE [LARGE SCALE GENOMIC DNA]</scope>
    <source>
        <strain evidence="3">F23</strain>
    </source>
</reference>
<organism evidence="2 3">
    <name type="scientific">Idiomarina fontislapidosi</name>
    <dbReference type="NCBI Taxonomy" id="263723"/>
    <lineage>
        <taxon>Bacteria</taxon>
        <taxon>Pseudomonadati</taxon>
        <taxon>Pseudomonadota</taxon>
        <taxon>Gammaproteobacteria</taxon>
        <taxon>Alteromonadales</taxon>
        <taxon>Idiomarinaceae</taxon>
        <taxon>Idiomarina</taxon>
    </lineage>
</organism>
<dbReference type="PANTHER" id="PTHR43798">
    <property type="entry name" value="MONOACYLGLYCEROL LIPASE"/>
    <property type="match status" value="1"/>
</dbReference>
<dbReference type="PRINTS" id="PR00111">
    <property type="entry name" value="ABHYDROLASE"/>
</dbReference>
<proteinExistence type="predicted"/>
<dbReference type="RefSeq" id="WP_110574804.1">
    <property type="nucleotide sequence ID" value="NZ_PIPV01000006.1"/>
</dbReference>
<dbReference type="PANTHER" id="PTHR43798:SF33">
    <property type="entry name" value="HYDROLASE, PUTATIVE (AFU_ORTHOLOGUE AFUA_2G14860)-RELATED"/>
    <property type="match status" value="1"/>
</dbReference>
<protein>
    <submittedName>
        <fullName evidence="2">Alpha/beta hydrolase</fullName>
    </submittedName>
</protein>
<dbReference type="OrthoDB" id="149912at2"/>